<evidence type="ECO:0000313" key="4">
    <source>
        <dbReference type="Proteomes" id="UP000465302"/>
    </source>
</evidence>
<reference evidence="1 4" key="2">
    <citation type="journal article" date="2019" name="Emerg. Microbes Infect.">
        <title>Comprehensive subspecies identification of 175 nontuberculous mycobacteria species based on 7547 genomic profiles.</title>
        <authorList>
            <person name="Matsumoto Y."/>
            <person name="Kinjo T."/>
            <person name="Motooka D."/>
            <person name="Nabeya D."/>
            <person name="Jung N."/>
            <person name="Uechi K."/>
            <person name="Horii T."/>
            <person name="Iida T."/>
            <person name="Fujita J."/>
            <person name="Nakamura S."/>
        </authorList>
    </citation>
    <scope>NUCLEOTIDE SEQUENCE [LARGE SCALE GENOMIC DNA]</scope>
    <source>
        <strain evidence="1 4">JCM 6377</strain>
    </source>
</reference>
<dbReference type="EMBL" id="PDCP01000175">
    <property type="protein sequence ID" value="PEG32963.1"/>
    <property type="molecule type" value="Genomic_DNA"/>
</dbReference>
<organism evidence="2 3">
    <name type="scientific">Mycolicibacterium agri</name>
    <name type="common">Mycobacterium agri</name>
    <dbReference type="NCBI Taxonomy" id="36811"/>
    <lineage>
        <taxon>Bacteria</taxon>
        <taxon>Bacillati</taxon>
        <taxon>Actinomycetota</taxon>
        <taxon>Actinomycetes</taxon>
        <taxon>Mycobacteriales</taxon>
        <taxon>Mycobacteriaceae</taxon>
        <taxon>Mycolicibacterium</taxon>
    </lineage>
</organism>
<dbReference type="AlphaFoldDB" id="A0A2A7MN95"/>
<reference evidence="1" key="3">
    <citation type="submission" date="2020-02" db="EMBL/GenBank/DDBJ databases">
        <authorList>
            <person name="Matsumoto Y."/>
            <person name="Motooka D."/>
            <person name="Nakamura S."/>
        </authorList>
    </citation>
    <scope>NUCLEOTIDE SEQUENCE</scope>
    <source>
        <strain evidence="1">JCM 6377</strain>
    </source>
</reference>
<evidence type="ECO:0008006" key="5">
    <source>
        <dbReference type="Google" id="ProtNLM"/>
    </source>
</evidence>
<gene>
    <name evidence="2" type="ORF">CQY20_33400</name>
    <name evidence="1" type="ORF">MAGR_19990</name>
</gene>
<sequence>MLVRCDADDMRRDQPLTVRQVQVLKWIGEGCPDGVWREFTYKTTAYALAARDLVTVDRRRKQWSASITPEGEFYLLHGRYPADATPAGDTQASGSASGADEFAIELLAELRSGNGQLTVVSPTDRERARYRRAIHHLVIDQLVPDGFALRYSGRDRGDLVIRLVREAGEPRPAPTPQVVVPPFTGRVSGEVRALGTTIRMAVTESSMERALRILQAIADECASRSWTLDRDPRDDRRFQISTSGCSFELGLREELVDREVPDDEKLGAAKYSWQRVPLEVKKVGSGRLTLQLGQYYRTRSWSDRSRWTLDSKLGAVFVELDGRVVEAAAQRRQREADLLRRQQEWDAAVLAAKQAYVVDLNRRRLHEQVAQHAQAQAQRDYAGALDGVLAGCADASAAEAMRKWQRSALDEADRIDPLNNLDMLCHLEPDTIAPDEYEPFMPKGMNAHRRPTI</sequence>
<dbReference type="Proteomes" id="UP000465302">
    <property type="component" value="Unassembled WGS sequence"/>
</dbReference>
<evidence type="ECO:0000313" key="1">
    <source>
        <dbReference type="EMBL" id="GFG50558.1"/>
    </source>
</evidence>
<accession>A0A2A7MN95</accession>
<dbReference type="EMBL" id="BLKS01000001">
    <property type="protein sequence ID" value="GFG50558.1"/>
    <property type="molecule type" value="Genomic_DNA"/>
</dbReference>
<dbReference type="Proteomes" id="UP000220914">
    <property type="component" value="Unassembled WGS sequence"/>
</dbReference>
<protein>
    <recommendedName>
        <fullName evidence="5">PE-PGRS family protein</fullName>
    </recommendedName>
</protein>
<evidence type="ECO:0000313" key="2">
    <source>
        <dbReference type="EMBL" id="PEG32963.1"/>
    </source>
</evidence>
<evidence type="ECO:0000313" key="3">
    <source>
        <dbReference type="Proteomes" id="UP000220914"/>
    </source>
</evidence>
<proteinExistence type="predicted"/>
<keyword evidence="3" id="KW-1185">Reference proteome</keyword>
<comment type="caution">
    <text evidence="2">The sequence shown here is derived from an EMBL/GenBank/DDBJ whole genome shotgun (WGS) entry which is preliminary data.</text>
</comment>
<name>A0A2A7MN95_MYCAG</name>
<reference evidence="2 3" key="1">
    <citation type="submission" date="2017-10" db="EMBL/GenBank/DDBJ databases">
        <title>The new phylogeny of genus Mycobacterium.</title>
        <authorList>
            <person name="Tortoli E."/>
            <person name="Trovato A."/>
            <person name="Cirillo D.M."/>
        </authorList>
    </citation>
    <scope>NUCLEOTIDE SEQUENCE [LARGE SCALE GENOMIC DNA]</scope>
    <source>
        <strain evidence="2 3">CCUG37673</strain>
    </source>
</reference>